<name>A0A0W8IEE2_9MICO</name>
<dbReference type="PANTHER" id="PTHR43768:SF3">
    <property type="entry name" value="TREHALOSE 6-PHOSPHATE PHOSPHATASE"/>
    <property type="match status" value="1"/>
</dbReference>
<accession>A0A0W8IEE2</accession>
<dbReference type="PANTHER" id="PTHR43768">
    <property type="entry name" value="TREHALOSE 6-PHOSPHATE PHOSPHATASE"/>
    <property type="match status" value="1"/>
</dbReference>
<evidence type="ECO:0000256" key="2">
    <source>
        <dbReference type="ARBA" id="ARBA00005199"/>
    </source>
</evidence>
<dbReference type="NCBIfam" id="TIGR00685">
    <property type="entry name" value="T6PP"/>
    <property type="match status" value="1"/>
</dbReference>
<keyword evidence="6" id="KW-0479">Metal-binding</keyword>
<dbReference type="InterPro" id="IPR044651">
    <property type="entry name" value="OTSB-like"/>
</dbReference>
<dbReference type="Gene3D" id="3.40.50.1000">
    <property type="entry name" value="HAD superfamily/HAD-like"/>
    <property type="match status" value="1"/>
</dbReference>
<dbReference type="Proteomes" id="UP000054837">
    <property type="component" value="Unassembled WGS sequence"/>
</dbReference>
<dbReference type="Pfam" id="PF02358">
    <property type="entry name" value="Trehalose_PPase"/>
    <property type="match status" value="1"/>
</dbReference>
<dbReference type="EC" id="3.1.3.12" evidence="6"/>
<comment type="function">
    <text evidence="5 6">Removes the phosphate from trehalose 6-phosphate to produce free trehalose.</text>
</comment>
<evidence type="ECO:0000313" key="7">
    <source>
        <dbReference type="EMBL" id="KUG58298.1"/>
    </source>
</evidence>
<dbReference type="NCBIfam" id="TIGR01484">
    <property type="entry name" value="HAD-SF-IIB"/>
    <property type="match status" value="1"/>
</dbReference>
<evidence type="ECO:0000256" key="3">
    <source>
        <dbReference type="ARBA" id="ARBA00008770"/>
    </source>
</evidence>
<keyword evidence="6" id="KW-0460">Magnesium</keyword>
<dbReference type="GO" id="GO:0004805">
    <property type="term" value="F:trehalose-phosphatase activity"/>
    <property type="evidence" value="ECO:0007669"/>
    <property type="project" value="UniProtKB-EC"/>
</dbReference>
<dbReference type="GO" id="GO:0046872">
    <property type="term" value="F:metal ion binding"/>
    <property type="evidence" value="ECO:0007669"/>
    <property type="project" value="UniProtKB-KW"/>
</dbReference>
<evidence type="ECO:0000256" key="1">
    <source>
        <dbReference type="ARBA" id="ARBA00000500"/>
    </source>
</evidence>
<protein>
    <recommendedName>
        <fullName evidence="6">Trehalose 6-phosphate phosphatase</fullName>
        <ecNumber evidence="6">3.1.3.12</ecNumber>
    </recommendedName>
</protein>
<dbReference type="GO" id="GO:0005992">
    <property type="term" value="P:trehalose biosynthetic process"/>
    <property type="evidence" value="ECO:0007669"/>
    <property type="project" value="UniProtKB-UniPathway"/>
</dbReference>
<dbReference type="InterPro" id="IPR023214">
    <property type="entry name" value="HAD_sf"/>
</dbReference>
<gene>
    <name evidence="7" type="ORF">AVL62_10230</name>
</gene>
<organism evidence="7 8">
    <name type="scientific">Serinicoccus chungangensis</name>
    <dbReference type="NCBI Taxonomy" id="767452"/>
    <lineage>
        <taxon>Bacteria</taxon>
        <taxon>Bacillati</taxon>
        <taxon>Actinomycetota</taxon>
        <taxon>Actinomycetes</taxon>
        <taxon>Micrococcales</taxon>
        <taxon>Ornithinimicrobiaceae</taxon>
        <taxon>Serinicoccus</taxon>
    </lineage>
</organism>
<evidence type="ECO:0000256" key="5">
    <source>
        <dbReference type="ARBA" id="ARBA00024179"/>
    </source>
</evidence>
<dbReference type="InterPro" id="IPR003337">
    <property type="entry name" value="Trehalose_PPase"/>
</dbReference>
<comment type="pathway">
    <text evidence="2 6">Glycan biosynthesis; trehalose biosynthesis.</text>
</comment>
<proteinExistence type="inferred from homology"/>
<dbReference type="STRING" id="767452.AVL62_10230"/>
<sequence length="271" mass="27983">MSGPPQLDTALVAALADFAAHDRVLVATDFDGVLAPLVVDPMDSRPVEGGMPALASLADLPGTTVALVSGRALDPLRELSGAALDGPLVLIGSHGAEDSRAEGGLALDDDQQALLSTLDDELGTLREEHPGLRVEDKPAGRVVHTRGLPEDEAQAALDAARELGARHTSLEVTPGKGVVELAAAHVGKGVALVALADEVGAEAVFYAGDDLTDEHGFEALADDADADRAARRLTVHVGDGETQARFRVADEQAMVALLQALLDARRAATAR</sequence>
<keyword evidence="8" id="KW-1185">Reference proteome</keyword>
<keyword evidence="4 6" id="KW-0378">Hydrolase</keyword>
<dbReference type="EMBL" id="LQBL01000003">
    <property type="protein sequence ID" value="KUG58298.1"/>
    <property type="molecule type" value="Genomic_DNA"/>
</dbReference>
<comment type="caution">
    <text evidence="7">The sequence shown here is derived from an EMBL/GenBank/DDBJ whole genome shotgun (WGS) entry which is preliminary data.</text>
</comment>
<dbReference type="AlphaFoldDB" id="A0A0W8IEE2"/>
<comment type="cofactor">
    <cofactor evidence="6">
        <name>Mg(2+)</name>
        <dbReference type="ChEBI" id="CHEBI:18420"/>
    </cofactor>
</comment>
<dbReference type="Gene3D" id="3.30.70.1020">
    <property type="entry name" value="Trehalose-6-phosphate phosphatase related protein, domain 2"/>
    <property type="match status" value="1"/>
</dbReference>
<evidence type="ECO:0000256" key="4">
    <source>
        <dbReference type="ARBA" id="ARBA00022801"/>
    </source>
</evidence>
<dbReference type="SUPFAM" id="SSF56784">
    <property type="entry name" value="HAD-like"/>
    <property type="match status" value="1"/>
</dbReference>
<dbReference type="InterPro" id="IPR006379">
    <property type="entry name" value="HAD-SF_hydro_IIB"/>
</dbReference>
<comment type="similarity">
    <text evidence="3 6">Belongs to the trehalose phosphatase family.</text>
</comment>
<evidence type="ECO:0000256" key="6">
    <source>
        <dbReference type="RuleBase" id="RU361117"/>
    </source>
</evidence>
<dbReference type="UniPathway" id="UPA00299"/>
<reference evidence="7 8" key="1">
    <citation type="submission" date="2015-12" db="EMBL/GenBank/DDBJ databases">
        <title>Serinicoccus chungangenesis strain CD08_5 genome sequencing and assembly.</title>
        <authorList>
            <person name="Chander A.M."/>
            <person name="Kaur G."/>
            <person name="Nair G.R."/>
            <person name="Dhawan D.K."/>
            <person name="Kochhar R.K."/>
            <person name="Mayilraj S."/>
            <person name="Bhadada S.K."/>
        </authorList>
    </citation>
    <scope>NUCLEOTIDE SEQUENCE [LARGE SCALE GENOMIC DNA]</scope>
    <source>
        <strain evidence="7 8">CD08_5</strain>
    </source>
</reference>
<comment type="catalytic activity">
    <reaction evidence="1 6">
        <text>alpha,alpha-trehalose 6-phosphate + H2O = alpha,alpha-trehalose + phosphate</text>
        <dbReference type="Rhea" id="RHEA:23420"/>
        <dbReference type="ChEBI" id="CHEBI:15377"/>
        <dbReference type="ChEBI" id="CHEBI:16551"/>
        <dbReference type="ChEBI" id="CHEBI:43474"/>
        <dbReference type="ChEBI" id="CHEBI:58429"/>
        <dbReference type="EC" id="3.1.3.12"/>
    </reaction>
</comment>
<dbReference type="InterPro" id="IPR036412">
    <property type="entry name" value="HAD-like_sf"/>
</dbReference>
<dbReference type="RefSeq" id="WP_058889975.1">
    <property type="nucleotide sequence ID" value="NZ_LQBL01000003.1"/>
</dbReference>
<evidence type="ECO:0000313" key="8">
    <source>
        <dbReference type="Proteomes" id="UP000054837"/>
    </source>
</evidence>